<evidence type="ECO:0000313" key="3">
    <source>
        <dbReference type="Proteomes" id="UP000253094"/>
    </source>
</evidence>
<protein>
    <submittedName>
        <fullName evidence="2">Uncharacterized protein</fullName>
    </submittedName>
</protein>
<comment type="caution">
    <text evidence="2">The sequence shown here is derived from an EMBL/GenBank/DDBJ whole genome shotgun (WGS) entry which is preliminary data.</text>
</comment>
<dbReference type="AlphaFoldDB" id="A0A367FBB3"/>
<dbReference type="Proteomes" id="UP000253094">
    <property type="component" value="Unassembled WGS sequence"/>
</dbReference>
<sequence>MDSAVDGPATAFESLKSRDRRSLGRGTPSPHASGLPEPAWSPMRIFFEVRAPPYADPRLSIMEWPITPARQAAPQ</sequence>
<reference evidence="2 3" key="1">
    <citation type="submission" date="2018-06" db="EMBL/GenBank/DDBJ databases">
        <title>Sphaerisporangium craniellae sp. nov., isolated from a marine sponge in the South China Sea.</title>
        <authorList>
            <person name="Li L."/>
        </authorList>
    </citation>
    <scope>NUCLEOTIDE SEQUENCE [LARGE SCALE GENOMIC DNA]</scope>
    <source>
        <strain evidence="2 3">CCTCC AA 208026</strain>
    </source>
</reference>
<proteinExistence type="predicted"/>
<keyword evidence="3" id="KW-1185">Reference proteome</keyword>
<organism evidence="2 3">
    <name type="scientific">Sphaerisporangium album</name>
    <dbReference type="NCBI Taxonomy" id="509200"/>
    <lineage>
        <taxon>Bacteria</taxon>
        <taxon>Bacillati</taxon>
        <taxon>Actinomycetota</taxon>
        <taxon>Actinomycetes</taxon>
        <taxon>Streptosporangiales</taxon>
        <taxon>Streptosporangiaceae</taxon>
        <taxon>Sphaerisporangium</taxon>
    </lineage>
</organism>
<name>A0A367FBB3_9ACTN</name>
<accession>A0A367FBB3</accession>
<evidence type="ECO:0000256" key="1">
    <source>
        <dbReference type="SAM" id="MobiDB-lite"/>
    </source>
</evidence>
<feature type="region of interest" description="Disordered" evidence="1">
    <location>
        <begin position="1"/>
        <end position="39"/>
    </location>
</feature>
<dbReference type="EMBL" id="QOIL01000018">
    <property type="protein sequence ID" value="RCG26860.1"/>
    <property type="molecule type" value="Genomic_DNA"/>
</dbReference>
<gene>
    <name evidence="2" type="ORF">DQ384_28700</name>
</gene>
<evidence type="ECO:0000313" key="2">
    <source>
        <dbReference type="EMBL" id="RCG26860.1"/>
    </source>
</evidence>